<organism evidence="1 2">
    <name type="scientific">Coccidioides immitis H538.4</name>
    <dbReference type="NCBI Taxonomy" id="396776"/>
    <lineage>
        <taxon>Eukaryota</taxon>
        <taxon>Fungi</taxon>
        <taxon>Dikarya</taxon>
        <taxon>Ascomycota</taxon>
        <taxon>Pezizomycotina</taxon>
        <taxon>Eurotiomycetes</taxon>
        <taxon>Eurotiomycetidae</taxon>
        <taxon>Onygenales</taxon>
        <taxon>Onygenaceae</taxon>
        <taxon>Coccidioides</taxon>
    </lineage>
</organism>
<proteinExistence type="predicted"/>
<name>A0A0J8UXB9_COCIT</name>
<evidence type="ECO:0000313" key="1">
    <source>
        <dbReference type="EMBL" id="KMU92563.1"/>
    </source>
</evidence>
<dbReference type="Proteomes" id="UP000054563">
    <property type="component" value="Unassembled WGS sequence"/>
</dbReference>
<accession>A0A0J8UXB9</accession>
<sequence length="43" mass="5356">MWYWYKRANKLREQGKEDGKIEGMTEEEIQEMGDRNPRFRFTT</sequence>
<evidence type="ECO:0000313" key="2">
    <source>
        <dbReference type="Proteomes" id="UP000054563"/>
    </source>
</evidence>
<dbReference type="EMBL" id="DS017095">
    <property type="protein sequence ID" value="KMU92563.1"/>
    <property type="molecule type" value="Genomic_DNA"/>
</dbReference>
<dbReference type="VEuPathDB" id="FungiDB:CIHG_10366"/>
<gene>
    <name evidence="1" type="ORF">CIHG_10366</name>
</gene>
<reference evidence="2" key="1">
    <citation type="journal article" date="2010" name="Genome Res.">
        <title>Population genomic sequencing of Coccidioides fungi reveals recent hybridization and transposon control.</title>
        <authorList>
            <person name="Neafsey D.E."/>
            <person name="Barker B.M."/>
            <person name="Sharpton T.J."/>
            <person name="Stajich J.E."/>
            <person name="Park D.J."/>
            <person name="Whiston E."/>
            <person name="Hung C.-Y."/>
            <person name="McMahan C."/>
            <person name="White J."/>
            <person name="Sykes S."/>
            <person name="Heiman D."/>
            <person name="Young S."/>
            <person name="Zeng Q."/>
            <person name="Abouelleil A."/>
            <person name="Aftuck L."/>
            <person name="Bessette D."/>
            <person name="Brown A."/>
            <person name="FitzGerald M."/>
            <person name="Lui A."/>
            <person name="Macdonald J.P."/>
            <person name="Priest M."/>
            <person name="Orbach M.J."/>
            <person name="Galgiani J.N."/>
            <person name="Kirkland T.N."/>
            <person name="Cole G.T."/>
            <person name="Birren B.W."/>
            <person name="Henn M.R."/>
            <person name="Taylor J.W."/>
            <person name="Rounsley S.D."/>
        </authorList>
    </citation>
    <scope>NUCLEOTIDE SEQUENCE [LARGE SCALE GENOMIC DNA]</scope>
    <source>
        <strain evidence="2">H538.4</strain>
    </source>
</reference>
<protein>
    <submittedName>
        <fullName evidence="1">Uncharacterized protein</fullName>
    </submittedName>
</protein>
<dbReference type="AlphaFoldDB" id="A0A0J8UXB9"/>